<dbReference type="Proteomes" id="UP001056291">
    <property type="component" value="Chromosome"/>
</dbReference>
<feature type="domain" description="Phasin" evidence="1">
    <location>
        <begin position="84"/>
        <end position="176"/>
    </location>
</feature>
<gene>
    <name evidence="2" type="ORF">NBZ79_13410</name>
</gene>
<dbReference type="Pfam" id="PF09361">
    <property type="entry name" value="Phasin_2"/>
    <property type="match status" value="1"/>
</dbReference>
<reference evidence="2" key="1">
    <citation type="submission" date="2022-06" db="EMBL/GenBank/DDBJ databases">
        <title>Sneathiella actinostolidae sp. nov., isolated from a sea anemonein the Western Pacific Ocean.</title>
        <authorList>
            <person name="Wei M.J."/>
        </authorList>
    </citation>
    <scope>NUCLEOTIDE SEQUENCE</scope>
    <source>
        <strain evidence="2">PHK-P5</strain>
    </source>
</reference>
<organism evidence="2 3">
    <name type="scientific">Sneathiella marina</name>
    <dbReference type="NCBI Taxonomy" id="2950108"/>
    <lineage>
        <taxon>Bacteria</taxon>
        <taxon>Pseudomonadati</taxon>
        <taxon>Pseudomonadota</taxon>
        <taxon>Alphaproteobacteria</taxon>
        <taxon>Sneathiellales</taxon>
        <taxon>Sneathiellaceae</taxon>
        <taxon>Sneathiella</taxon>
    </lineage>
</organism>
<name>A0ABY4VZM7_9PROT</name>
<sequence length="187" mass="20504">MATKKTTTKTTIDPTEVTKELEDMVATGRKSLQDAFITGAEAAEKAFKSNTETFKTNYEKALAEGKSGFEKAVKTFEGSQFYDKDNSEAFVKAGNAAVEKSEKLSAALLDFGTDRLQEVFNVTRTIAETEDVTKVVEIQTEFARTSVQTYVTEISKLNALVVDATKSMVEPFGAQYAANLDMFSKQA</sequence>
<accession>A0ABY4VZM7</accession>
<evidence type="ECO:0000313" key="2">
    <source>
        <dbReference type="EMBL" id="USG60174.1"/>
    </source>
</evidence>
<dbReference type="InterPro" id="IPR018968">
    <property type="entry name" value="Phasin"/>
</dbReference>
<protein>
    <submittedName>
        <fullName evidence="2">Phasin family protein</fullName>
    </submittedName>
</protein>
<evidence type="ECO:0000259" key="1">
    <source>
        <dbReference type="Pfam" id="PF09361"/>
    </source>
</evidence>
<keyword evidence="3" id="KW-1185">Reference proteome</keyword>
<dbReference type="EMBL" id="CP098747">
    <property type="protein sequence ID" value="USG60174.1"/>
    <property type="molecule type" value="Genomic_DNA"/>
</dbReference>
<proteinExistence type="predicted"/>
<evidence type="ECO:0000313" key="3">
    <source>
        <dbReference type="Proteomes" id="UP001056291"/>
    </source>
</evidence>
<dbReference type="RefSeq" id="WP_251932981.1">
    <property type="nucleotide sequence ID" value="NZ_CP098747.1"/>
</dbReference>